<dbReference type="AlphaFoldDB" id="A0A813SLP2"/>
<reference evidence="3" key="1">
    <citation type="submission" date="2021-02" db="EMBL/GenBank/DDBJ databases">
        <authorList>
            <person name="Nowell W R."/>
        </authorList>
    </citation>
    <scope>NUCLEOTIDE SEQUENCE</scope>
</reference>
<dbReference type="InterPro" id="IPR032736">
    <property type="entry name" value="Hinderin"/>
</dbReference>
<feature type="region of interest" description="Disordered" evidence="2">
    <location>
        <begin position="170"/>
        <end position="189"/>
    </location>
</feature>
<comment type="caution">
    <text evidence="3">The sequence shown here is derived from an EMBL/GenBank/DDBJ whole genome shotgun (WGS) entry which is preliminary data.</text>
</comment>
<name>A0A813SLP2_9BILA</name>
<dbReference type="Pfam" id="PF15369">
    <property type="entry name" value="KIAA1328"/>
    <property type="match status" value="1"/>
</dbReference>
<protein>
    <submittedName>
        <fullName evidence="3">Uncharacterized protein</fullName>
    </submittedName>
</protein>
<evidence type="ECO:0000256" key="2">
    <source>
        <dbReference type="SAM" id="MobiDB-lite"/>
    </source>
</evidence>
<feature type="compositionally biased region" description="Polar residues" evidence="2">
    <location>
        <begin position="176"/>
        <end position="189"/>
    </location>
</feature>
<evidence type="ECO:0000256" key="1">
    <source>
        <dbReference type="SAM" id="Coils"/>
    </source>
</evidence>
<feature type="coiled-coil region" evidence="1">
    <location>
        <begin position="99"/>
        <end position="158"/>
    </location>
</feature>
<dbReference type="Proteomes" id="UP000663854">
    <property type="component" value="Unassembled WGS sequence"/>
</dbReference>
<proteinExistence type="predicted"/>
<evidence type="ECO:0000313" key="3">
    <source>
        <dbReference type="EMBL" id="CAF0796872.1"/>
    </source>
</evidence>
<organism evidence="3 4">
    <name type="scientific">Rotaria sordida</name>
    <dbReference type="NCBI Taxonomy" id="392033"/>
    <lineage>
        <taxon>Eukaryota</taxon>
        <taxon>Metazoa</taxon>
        <taxon>Spiralia</taxon>
        <taxon>Gnathifera</taxon>
        <taxon>Rotifera</taxon>
        <taxon>Eurotatoria</taxon>
        <taxon>Bdelloidea</taxon>
        <taxon>Philodinida</taxon>
        <taxon>Philodinidae</taxon>
        <taxon>Rotaria</taxon>
    </lineage>
</organism>
<evidence type="ECO:0000313" key="4">
    <source>
        <dbReference type="Proteomes" id="UP000663854"/>
    </source>
</evidence>
<dbReference type="EMBL" id="CAJNOH010000040">
    <property type="protein sequence ID" value="CAF0796872.1"/>
    <property type="molecule type" value="Genomic_DNA"/>
</dbReference>
<dbReference type="PANTHER" id="PTHR28375:SF1">
    <property type="entry name" value="PROTEIN HINDERIN"/>
    <property type="match status" value="1"/>
</dbReference>
<sequence length="389" mass="44810">MTEENIVPPSEEPVRIRWLNAAEQNSTIQKPIAQHPQIPTIKTNKVTAPSVVNKARTKVPSAPNAVRFVDQPVSTSSIDTSIQSSKGIKELSAEDKLKIANLIKELARINHEKELTENKLEQERKLFEVQMKTLLTDYDKLMKDNQKLLTRYNETKRMLYEYEKKPQLLLKPPTNEFPNPQRSSTPINLPLKESSTMTRIQHENDLIQPSRTANSIINEQFQLKQLMMEKQLELLHKQQQILEKEFQQRNINSSIEQTTKSSSNLAIQTTTRATSPIKHEIKTAVVECGTSPVRQTTKFIVKSSDKQANRPIQTQRYEIDNNDEDLLILSLNESYHEQIPKKLPINNKPQINKNSMNALADSEEQNLLKDIFFICDKQKKKQRMSDGFC</sequence>
<accession>A0A813SLP2</accession>
<gene>
    <name evidence="3" type="ORF">PYM288_LOCUS4412</name>
</gene>
<dbReference type="PANTHER" id="PTHR28375">
    <property type="entry name" value="PROTEIN HINDERIN"/>
    <property type="match status" value="1"/>
</dbReference>
<keyword evidence="1" id="KW-0175">Coiled coil</keyword>